<keyword evidence="1 5" id="KW-0055">Arginine biosynthesis</keyword>
<dbReference type="InterPro" id="IPR058924">
    <property type="entry name" value="AGPR_dimerisation_dom"/>
</dbReference>
<dbReference type="CDD" id="cd24148">
    <property type="entry name" value="AGPR_1_actinobacAGPR_like"/>
    <property type="match status" value="1"/>
</dbReference>
<dbReference type="RefSeq" id="WP_158030115.1">
    <property type="nucleotide sequence ID" value="NZ_BMHG01000002.1"/>
</dbReference>
<dbReference type="Pfam" id="PF01118">
    <property type="entry name" value="Semialdhyde_dh"/>
    <property type="match status" value="1"/>
</dbReference>
<reference evidence="8 9" key="1">
    <citation type="submission" date="2019-09" db="EMBL/GenBank/DDBJ databases">
        <title>Phylogeny of genus Pseudoclavibacter and closely related genus.</title>
        <authorList>
            <person name="Li Y."/>
        </authorList>
    </citation>
    <scope>NUCLEOTIDE SEQUENCE [LARGE SCALE GENOMIC DNA]</scope>
    <source>
        <strain evidence="8 9">EGI 60007</strain>
    </source>
</reference>
<name>A0A6H9WPB9_9MICO</name>
<keyword evidence="9" id="KW-1185">Reference proteome</keyword>
<evidence type="ECO:0000259" key="7">
    <source>
        <dbReference type="SMART" id="SM00859"/>
    </source>
</evidence>
<dbReference type="InterPro" id="IPR000534">
    <property type="entry name" value="Semialdehyde_DH_NAD-bd"/>
</dbReference>
<dbReference type="SMART" id="SM00859">
    <property type="entry name" value="Semialdhyde_dh"/>
    <property type="match status" value="1"/>
</dbReference>
<dbReference type="Pfam" id="PF22698">
    <property type="entry name" value="Semialdhyde_dhC_1"/>
    <property type="match status" value="1"/>
</dbReference>
<dbReference type="Gene3D" id="3.30.360.10">
    <property type="entry name" value="Dihydrodipicolinate Reductase, domain 2"/>
    <property type="match status" value="1"/>
</dbReference>
<dbReference type="OrthoDB" id="9801289at2"/>
<dbReference type="SUPFAM" id="SSF55347">
    <property type="entry name" value="Glyceraldehyde-3-phosphate dehydrogenase-like, C-terminal domain"/>
    <property type="match status" value="1"/>
</dbReference>
<dbReference type="GO" id="GO:0003942">
    <property type="term" value="F:N-acetyl-gamma-glutamyl-phosphate reductase activity"/>
    <property type="evidence" value="ECO:0007669"/>
    <property type="project" value="UniProtKB-UniRule"/>
</dbReference>
<dbReference type="GO" id="GO:0051287">
    <property type="term" value="F:NAD binding"/>
    <property type="evidence" value="ECO:0007669"/>
    <property type="project" value="InterPro"/>
</dbReference>
<gene>
    <name evidence="5" type="primary">argC</name>
    <name evidence="8" type="ORF">F8O04_14620</name>
</gene>
<dbReference type="NCBIfam" id="TIGR01850">
    <property type="entry name" value="argC"/>
    <property type="match status" value="1"/>
</dbReference>
<keyword evidence="2 5" id="KW-0028">Amino-acid biosynthesis</keyword>
<comment type="catalytic activity">
    <reaction evidence="5">
        <text>N-acetyl-L-glutamate 5-semialdehyde + phosphate + NADP(+) = N-acetyl-L-glutamyl 5-phosphate + NADPH + H(+)</text>
        <dbReference type="Rhea" id="RHEA:21588"/>
        <dbReference type="ChEBI" id="CHEBI:15378"/>
        <dbReference type="ChEBI" id="CHEBI:29123"/>
        <dbReference type="ChEBI" id="CHEBI:43474"/>
        <dbReference type="ChEBI" id="CHEBI:57783"/>
        <dbReference type="ChEBI" id="CHEBI:57936"/>
        <dbReference type="ChEBI" id="CHEBI:58349"/>
        <dbReference type="EC" id="1.2.1.38"/>
    </reaction>
</comment>
<dbReference type="EC" id="1.2.1.38" evidence="5"/>
<dbReference type="HAMAP" id="MF_00150">
    <property type="entry name" value="ArgC_type1"/>
    <property type="match status" value="1"/>
</dbReference>
<evidence type="ECO:0000256" key="2">
    <source>
        <dbReference type="ARBA" id="ARBA00022605"/>
    </source>
</evidence>
<evidence type="ECO:0000313" key="8">
    <source>
        <dbReference type="EMBL" id="KAB1646949.1"/>
    </source>
</evidence>
<dbReference type="GO" id="GO:0006526">
    <property type="term" value="P:L-arginine biosynthetic process"/>
    <property type="evidence" value="ECO:0007669"/>
    <property type="project" value="UniProtKB-UniRule"/>
</dbReference>
<dbReference type="InterPro" id="IPR050085">
    <property type="entry name" value="AGPR"/>
</dbReference>
<evidence type="ECO:0000256" key="3">
    <source>
        <dbReference type="ARBA" id="ARBA00022857"/>
    </source>
</evidence>
<comment type="function">
    <text evidence="5">Catalyzes the NADPH-dependent reduction of N-acetyl-5-glutamyl phosphate to yield N-acetyl-L-glutamate 5-semialdehyde.</text>
</comment>
<feature type="domain" description="Semialdehyde dehydrogenase NAD-binding" evidence="7">
    <location>
        <begin position="4"/>
        <end position="139"/>
    </location>
</feature>
<dbReference type="EMBL" id="WBJY01000004">
    <property type="protein sequence ID" value="KAB1646949.1"/>
    <property type="molecule type" value="Genomic_DNA"/>
</dbReference>
<evidence type="ECO:0000256" key="4">
    <source>
        <dbReference type="ARBA" id="ARBA00023002"/>
    </source>
</evidence>
<evidence type="ECO:0000313" key="9">
    <source>
        <dbReference type="Proteomes" id="UP000431744"/>
    </source>
</evidence>
<dbReference type="PANTHER" id="PTHR32338:SF10">
    <property type="entry name" value="N-ACETYL-GAMMA-GLUTAMYL-PHOSPHATE REDUCTASE, CHLOROPLASTIC-RELATED"/>
    <property type="match status" value="1"/>
</dbReference>
<comment type="similarity">
    <text evidence="5">Belongs to the NAGSA dehydrogenase family. Type 1 subfamily.</text>
</comment>
<keyword evidence="3 5" id="KW-0521">NADP</keyword>
<evidence type="ECO:0000256" key="6">
    <source>
        <dbReference type="PROSITE-ProRule" id="PRU10010"/>
    </source>
</evidence>
<evidence type="ECO:0000256" key="5">
    <source>
        <dbReference type="HAMAP-Rule" id="MF_00150"/>
    </source>
</evidence>
<dbReference type="PROSITE" id="PS01224">
    <property type="entry name" value="ARGC"/>
    <property type="match status" value="1"/>
</dbReference>
<dbReference type="Gene3D" id="3.40.50.720">
    <property type="entry name" value="NAD(P)-binding Rossmann-like Domain"/>
    <property type="match status" value="1"/>
</dbReference>
<comment type="subcellular location">
    <subcellularLocation>
        <location evidence="5">Cytoplasm</location>
    </subcellularLocation>
</comment>
<proteinExistence type="inferred from homology"/>
<dbReference type="InterPro" id="IPR036291">
    <property type="entry name" value="NAD(P)-bd_dom_sf"/>
</dbReference>
<dbReference type="Proteomes" id="UP000431744">
    <property type="component" value="Unassembled WGS sequence"/>
</dbReference>
<dbReference type="GO" id="GO:0005737">
    <property type="term" value="C:cytoplasm"/>
    <property type="evidence" value="ECO:0007669"/>
    <property type="project" value="UniProtKB-SubCell"/>
</dbReference>
<evidence type="ECO:0000256" key="1">
    <source>
        <dbReference type="ARBA" id="ARBA00022571"/>
    </source>
</evidence>
<dbReference type="InterPro" id="IPR000706">
    <property type="entry name" value="AGPR_type-1"/>
</dbReference>
<dbReference type="CDD" id="cd23934">
    <property type="entry name" value="AGPR_1_C"/>
    <property type="match status" value="1"/>
</dbReference>
<dbReference type="GO" id="GO:0070401">
    <property type="term" value="F:NADP+ binding"/>
    <property type="evidence" value="ECO:0007669"/>
    <property type="project" value="InterPro"/>
</dbReference>
<dbReference type="UniPathway" id="UPA00068">
    <property type="reaction ID" value="UER00108"/>
</dbReference>
<dbReference type="AlphaFoldDB" id="A0A6H9WPB9"/>
<keyword evidence="5" id="KW-0963">Cytoplasm</keyword>
<organism evidence="8 9">
    <name type="scientific">Pseudoclavibacter endophyticus</name>
    <dbReference type="NCBI Taxonomy" id="1778590"/>
    <lineage>
        <taxon>Bacteria</taxon>
        <taxon>Bacillati</taxon>
        <taxon>Actinomycetota</taxon>
        <taxon>Actinomycetes</taxon>
        <taxon>Micrococcales</taxon>
        <taxon>Microbacteriaceae</taxon>
        <taxon>Pseudoclavibacter</taxon>
    </lineage>
</organism>
<sequence length="351" mass="36162">MSYSVAVAGASGYAGGELLRLLAQHPELDVRTATAFTNAGERVTSVHPHLASYSGMTFAKTEAEQLRGHDVVFFALPHGASGALSAELAADGADTVLADCGADHRLESTDDWADYYGSEFAGTWTYGLPELVLADGGRQRELLRGAREIAVPGCNVTAVTLALAPAINAGLVEAADLTAVLAVGPSGAGKKASTTLLGAELMGSANPYGTDGGHRHNPEIRQNLRRAGGRPVTLAFTPVLVPMARGILATTTAKLASGAALDDLRAAYERVYGDERFVDLLPAGEWPRTGDVTGSNRAAIGIGVDERARRLVAVSAIDNLGKGTAGAAIQSVNLALGLDETRGLPIDGVAP</sequence>
<dbReference type="SUPFAM" id="SSF51735">
    <property type="entry name" value="NAD(P)-binding Rossmann-fold domains"/>
    <property type="match status" value="1"/>
</dbReference>
<dbReference type="InterPro" id="IPR023013">
    <property type="entry name" value="AGPR_AS"/>
</dbReference>
<feature type="active site" evidence="5 6">
    <location>
        <position position="154"/>
    </location>
</feature>
<accession>A0A6H9WPB9</accession>
<keyword evidence="4 5" id="KW-0560">Oxidoreductase</keyword>
<comment type="caution">
    <text evidence="8">The sequence shown here is derived from an EMBL/GenBank/DDBJ whole genome shotgun (WGS) entry which is preliminary data.</text>
</comment>
<comment type="pathway">
    <text evidence="5">Amino-acid biosynthesis; L-arginine biosynthesis; N(2)-acetyl-L-ornithine from L-glutamate: step 3/4.</text>
</comment>
<protein>
    <recommendedName>
        <fullName evidence="5">N-acetyl-gamma-glutamyl-phosphate reductase</fullName>
        <shortName evidence="5">AGPR</shortName>
        <ecNumber evidence="5">1.2.1.38</ecNumber>
    </recommendedName>
    <alternativeName>
        <fullName evidence="5">N-acetyl-glutamate semialdehyde dehydrogenase</fullName>
        <shortName evidence="5">NAGSA dehydrogenase</shortName>
    </alternativeName>
</protein>
<dbReference type="PANTHER" id="PTHR32338">
    <property type="entry name" value="N-ACETYL-GAMMA-GLUTAMYL-PHOSPHATE REDUCTASE, CHLOROPLASTIC-RELATED-RELATED"/>
    <property type="match status" value="1"/>
</dbReference>